<reference evidence="2" key="2">
    <citation type="submission" date="2020-02" db="EMBL/GenBank/DDBJ databases">
        <title>Flavobacterium profundi sp. nov., isolated from a deep-sea seamount.</title>
        <authorList>
            <person name="Zhang D.-C."/>
        </authorList>
    </citation>
    <scope>NUCLEOTIDE SEQUENCE</scope>
    <source>
        <strain evidence="2">EC11</strain>
    </source>
</reference>
<name>A0ABX0IN46_9FLAO</name>
<accession>A0ABX0IN46</accession>
<evidence type="ECO:0000313" key="2">
    <source>
        <dbReference type="EMBL" id="NHN24214.1"/>
    </source>
</evidence>
<protein>
    <submittedName>
        <fullName evidence="2">Uncharacterized protein</fullName>
    </submittedName>
</protein>
<dbReference type="Proteomes" id="UP000817854">
    <property type="component" value="Unassembled WGS sequence"/>
</dbReference>
<dbReference type="RefSeq" id="WP_140959053.1">
    <property type="nucleotide sequence ID" value="NZ_VEVQ02000001.1"/>
</dbReference>
<reference evidence="2" key="1">
    <citation type="submission" date="2019-05" db="EMBL/GenBank/DDBJ databases">
        <authorList>
            <person name="Lianzixin W."/>
        </authorList>
    </citation>
    <scope>NUCLEOTIDE SEQUENCE</scope>
    <source>
        <strain evidence="2">EC11</strain>
    </source>
</reference>
<dbReference type="EMBL" id="VEVQ02000001">
    <property type="protein sequence ID" value="NHN24214.1"/>
    <property type="molecule type" value="Genomic_DNA"/>
</dbReference>
<proteinExistence type="predicted"/>
<keyword evidence="3" id="KW-1185">Reference proteome</keyword>
<keyword evidence="1" id="KW-0732">Signal</keyword>
<feature type="signal peptide" evidence="1">
    <location>
        <begin position="1"/>
        <end position="23"/>
    </location>
</feature>
<organism evidence="2 3">
    <name type="scientific">Flavobacterium jejuense</name>
    <dbReference type="NCBI Taxonomy" id="1544455"/>
    <lineage>
        <taxon>Bacteria</taxon>
        <taxon>Pseudomonadati</taxon>
        <taxon>Bacteroidota</taxon>
        <taxon>Flavobacteriia</taxon>
        <taxon>Flavobacteriales</taxon>
        <taxon>Flavobacteriaceae</taxon>
        <taxon>Flavobacterium</taxon>
    </lineage>
</organism>
<feature type="chain" id="PRO_5047425428" evidence="1">
    <location>
        <begin position="24"/>
        <end position="90"/>
    </location>
</feature>
<evidence type="ECO:0000313" key="3">
    <source>
        <dbReference type="Proteomes" id="UP000817854"/>
    </source>
</evidence>
<comment type="caution">
    <text evidence="2">The sequence shown here is derived from an EMBL/GenBank/DDBJ whole genome shotgun (WGS) entry which is preliminary data.</text>
</comment>
<evidence type="ECO:0000256" key="1">
    <source>
        <dbReference type="SAM" id="SignalP"/>
    </source>
</evidence>
<gene>
    <name evidence="2" type="ORF">FIA58_000865</name>
</gene>
<sequence length="90" mass="9969">MKKNYKILILLVFLFNFSLKNYAQIAATYNSNTFGTLSGVPFAVTNINTIGNYTANMSWNAYAVAPLPNSPTLQYLSTDNIAVTFNTHPI</sequence>